<comment type="caution">
    <text evidence="3">The sequence shown here is derived from an EMBL/GenBank/DDBJ whole genome shotgun (WGS) entry which is preliminary data.</text>
</comment>
<dbReference type="SUPFAM" id="SSF81301">
    <property type="entry name" value="Nucleotidyltransferase"/>
    <property type="match status" value="1"/>
</dbReference>
<dbReference type="EMBL" id="JAFHKS010000036">
    <property type="protein sequence ID" value="MBN3543866.1"/>
    <property type="molecule type" value="Genomic_DNA"/>
</dbReference>
<dbReference type="InterPro" id="IPR025117">
    <property type="entry name" value="DUF4037"/>
</dbReference>
<sequence length="279" mass="32692">MTKVCEIITKISSSFSELDEVGGVLLSGSLSTNTQDENSDIDLYIYSDKEISPGKRKSILDAYSDYMEINNQYWETEDDGELRSPQIGIEIIYRNFAWIERELNKTLVDYEAKVGYSTCFWSNYLHSEILYDRDERLKKLQKKVTMTFPFQLKKNIIAKNYPLLRDSITSYYYQIEKALKRNDYISINHRVTEFLASYFDVLFAINELPHPGEKKLISIVQKQCNFIPYNMEDNIKRILTNNTHSLLEDIHTLIDNLDTLLKQQQLLPLGNKFFVTNNK</sequence>
<dbReference type="Pfam" id="PF18765">
    <property type="entry name" value="Polbeta"/>
    <property type="match status" value="1"/>
</dbReference>
<name>A0ABS2ZB55_9BACL</name>
<organism evidence="3 4">
    <name type="scientific">Fictibacillus barbaricus</name>
    <dbReference type="NCBI Taxonomy" id="182136"/>
    <lineage>
        <taxon>Bacteria</taxon>
        <taxon>Bacillati</taxon>
        <taxon>Bacillota</taxon>
        <taxon>Bacilli</taxon>
        <taxon>Bacillales</taxon>
        <taxon>Fictibacillaceae</taxon>
        <taxon>Fictibacillus</taxon>
    </lineage>
</organism>
<proteinExistence type="predicted"/>
<dbReference type="Gene3D" id="3.30.460.10">
    <property type="entry name" value="Beta Polymerase, domain 2"/>
    <property type="match status" value="1"/>
</dbReference>
<dbReference type="Proteomes" id="UP001319060">
    <property type="component" value="Unassembled WGS sequence"/>
</dbReference>
<dbReference type="Pfam" id="PF13228">
    <property type="entry name" value="DUF4037"/>
    <property type="match status" value="1"/>
</dbReference>
<evidence type="ECO:0000313" key="3">
    <source>
        <dbReference type="EMBL" id="MBN3543866.1"/>
    </source>
</evidence>
<accession>A0ABS2ZB55</accession>
<dbReference type="RefSeq" id="WP_188404612.1">
    <property type="nucleotide sequence ID" value="NZ_BMCE01000009.1"/>
</dbReference>
<feature type="domain" description="DUF4037" evidence="1">
    <location>
        <begin position="127"/>
        <end position="213"/>
    </location>
</feature>
<evidence type="ECO:0000259" key="2">
    <source>
        <dbReference type="Pfam" id="PF18765"/>
    </source>
</evidence>
<keyword evidence="4" id="KW-1185">Reference proteome</keyword>
<reference evidence="3 4" key="1">
    <citation type="submission" date="2021-01" db="EMBL/GenBank/DDBJ databases">
        <title>Genome Sequencing of Type Strains.</title>
        <authorList>
            <person name="Lemaire J.F."/>
            <person name="Inderbitzin P."/>
            <person name="Collins S.B."/>
            <person name="Wespe N."/>
            <person name="Knight-Connoni V."/>
        </authorList>
    </citation>
    <scope>NUCLEOTIDE SEQUENCE [LARGE SCALE GENOMIC DNA]</scope>
    <source>
        <strain evidence="3 4">DSM 14730</strain>
    </source>
</reference>
<dbReference type="InterPro" id="IPR043519">
    <property type="entry name" value="NT_sf"/>
</dbReference>
<dbReference type="InterPro" id="IPR041633">
    <property type="entry name" value="Polbeta"/>
</dbReference>
<evidence type="ECO:0000259" key="1">
    <source>
        <dbReference type="Pfam" id="PF13228"/>
    </source>
</evidence>
<dbReference type="CDD" id="cd05403">
    <property type="entry name" value="NT_KNTase_like"/>
    <property type="match status" value="1"/>
</dbReference>
<evidence type="ECO:0000313" key="4">
    <source>
        <dbReference type="Proteomes" id="UP001319060"/>
    </source>
</evidence>
<gene>
    <name evidence="3" type="ORF">JYA64_00940</name>
</gene>
<protein>
    <submittedName>
        <fullName evidence="3">DUF4037 domain-containing protein</fullName>
    </submittedName>
</protein>
<feature type="domain" description="Polymerase beta nucleotidyltransferase" evidence="2">
    <location>
        <begin position="10"/>
        <end position="69"/>
    </location>
</feature>